<keyword evidence="3" id="KW-1185">Reference proteome</keyword>
<sequence>MVTQRRYSVTGQTPPDDAEAMKARSPKLQPLDTSVQTTSCVLCEGGPDSDDSGAEQARGRKINMAVARVLEPARRRPSSRSRHSCKRSATQLPSPSSPSREMPPKMARFNSLAYVDDAAMDSDSDSDVSDATDVLRELDDVDVDAGFESQPTSLPSTPDYWLPSSALSLPDAPSLEQLQLCAAEGDDDDADECMEAEDYALSISHSRNHSLDNVRRDEKAVLQQHWAVFQQSLALHESKAIHLERVDDDTPPPLPNTHHIPPTTFLTLPPEIRHNIYRHCAKLVVDRPLVYCVSTFTAEMQHPLASVSRLVRAETLAIFYSHNTWTIKVEFKIMYEAFQDWIIRLGSGAGQLRILTLSVRGTLFRPRKTHPATLNLHQGHGQLPIIPAPREDAYCPPDGDASFSIDLSEKFSGGRVRIVRNDGTKDAGESALLALSKLVEGLWEKRRAGTLHGQDWVDAVDRFLTHVGGWAAM</sequence>
<evidence type="ECO:0008006" key="4">
    <source>
        <dbReference type="Google" id="ProtNLM"/>
    </source>
</evidence>
<dbReference type="EMBL" id="ML977506">
    <property type="protein sequence ID" value="KAF2129574.1"/>
    <property type="molecule type" value="Genomic_DNA"/>
</dbReference>
<evidence type="ECO:0000313" key="2">
    <source>
        <dbReference type="EMBL" id="KAF2129574.1"/>
    </source>
</evidence>
<evidence type="ECO:0000256" key="1">
    <source>
        <dbReference type="SAM" id="MobiDB-lite"/>
    </source>
</evidence>
<feature type="compositionally biased region" description="Basic residues" evidence="1">
    <location>
        <begin position="75"/>
        <end position="86"/>
    </location>
</feature>
<evidence type="ECO:0000313" key="3">
    <source>
        <dbReference type="Proteomes" id="UP000799771"/>
    </source>
</evidence>
<feature type="compositionally biased region" description="Polar residues" evidence="1">
    <location>
        <begin position="1"/>
        <end position="13"/>
    </location>
</feature>
<dbReference type="OrthoDB" id="62952at2759"/>
<feature type="compositionally biased region" description="Polar residues" evidence="1">
    <location>
        <begin position="31"/>
        <end position="40"/>
    </location>
</feature>
<dbReference type="RefSeq" id="XP_033523963.1">
    <property type="nucleotide sequence ID" value="XM_033662619.1"/>
</dbReference>
<gene>
    <name evidence="2" type="ORF">P153DRAFT_22019</name>
</gene>
<accession>A0A6A6AF53</accession>
<dbReference type="AlphaFoldDB" id="A0A6A6AF53"/>
<proteinExistence type="predicted"/>
<protein>
    <recommendedName>
        <fullName evidence="4">F-box domain-containing protein</fullName>
    </recommendedName>
</protein>
<dbReference type="Proteomes" id="UP000799771">
    <property type="component" value="Unassembled WGS sequence"/>
</dbReference>
<organism evidence="2 3">
    <name type="scientific">Dothidotthia symphoricarpi CBS 119687</name>
    <dbReference type="NCBI Taxonomy" id="1392245"/>
    <lineage>
        <taxon>Eukaryota</taxon>
        <taxon>Fungi</taxon>
        <taxon>Dikarya</taxon>
        <taxon>Ascomycota</taxon>
        <taxon>Pezizomycotina</taxon>
        <taxon>Dothideomycetes</taxon>
        <taxon>Pleosporomycetidae</taxon>
        <taxon>Pleosporales</taxon>
        <taxon>Dothidotthiaceae</taxon>
        <taxon>Dothidotthia</taxon>
    </lineage>
</organism>
<feature type="region of interest" description="Disordered" evidence="1">
    <location>
        <begin position="1"/>
        <end position="104"/>
    </location>
</feature>
<reference evidence="2" key="1">
    <citation type="journal article" date="2020" name="Stud. Mycol.">
        <title>101 Dothideomycetes genomes: a test case for predicting lifestyles and emergence of pathogens.</title>
        <authorList>
            <person name="Haridas S."/>
            <person name="Albert R."/>
            <person name="Binder M."/>
            <person name="Bloem J."/>
            <person name="Labutti K."/>
            <person name="Salamov A."/>
            <person name="Andreopoulos B."/>
            <person name="Baker S."/>
            <person name="Barry K."/>
            <person name="Bills G."/>
            <person name="Bluhm B."/>
            <person name="Cannon C."/>
            <person name="Castanera R."/>
            <person name="Culley D."/>
            <person name="Daum C."/>
            <person name="Ezra D."/>
            <person name="Gonzalez J."/>
            <person name="Henrissat B."/>
            <person name="Kuo A."/>
            <person name="Liang C."/>
            <person name="Lipzen A."/>
            <person name="Lutzoni F."/>
            <person name="Magnuson J."/>
            <person name="Mondo S."/>
            <person name="Nolan M."/>
            <person name="Ohm R."/>
            <person name="Pangilinan J."/>
            <person name="Park H.-J."/>
            <person name="Ramirez L."/>
            <person name="Alfaro M."/>
            <person name="Sun H."/>
            <person name="Tritt A."/>
            <person name="Yoshinaga Y."/>
            <person name="Zwiers L.-H."/>
            <person name="Turgeon B."/>
            <person name="Goodwin S."/>
            <person name="Spatafora J."/>
            <person name="Crous P."/>
            <person name="Grigoriev I."/>
        </authorList>
    </citation>
    <scope>NUCLEOTIDE SEQUENCE</scope>
    <source>
        <strain evidence="2">CBS 119687</strain>
    </source>
</reference>
<name>A0A6A6AF53_9PLEO</name>
<dbReference type="GeneID" id="54403051"/>